<evidence type="ECO:0000256" key="9">
    <source>
        <dbReference type="ARBA" id="ARBA00022833"/>
    </source>
</evidence>
<dbReference type="PRINTS" id="PR00906">
    <property type="entry name" value="SECA"/>
</dbReference>
<dbReference type="SMART" id="SM00958">
    <property type="entry name" value="SecA_PP_bind"/>
    <property type="match status" value="1"/>
</dbReference>
<dbReference type="EC" id="7.4.2.8" evidence="15"/>
<dbReference type="FunFam" id="3.40.50.300:FF:000113">
    <property type="entry name" value="Preprotein translocase subunit SecA"/>
    <property type="match status" value="1"/>
</dbReference>
<keyword evidence="4 15" id="KW-0813">Transport</keyword>
<dbReference type="GO" id="GO:0005886">
    <property type="term" value="C:plasma membrane"/>
    <property type="evidence" value="ECO:0007669"/>
    <property type="project" value="UniProtKB-SubCell"/>
</dbReference>
<dbReference type="GO" id="GO:0043952">
    <property type="term" value="P:protein transport by the Sec complex"/>
    <property type="evidence" value="ECO:0007669"/>
    <property type="project" value="UniProtKB-ARBA"/>
</dbReference>
<dbReference type="InterPro" id="IPR036670">
    <property type="entry name" value="SecA_X-link_sf"/>
</dbReference>
<evidence type="ECO:0000256" key="3">
    <source>
        <dbReference type="ARBA" id="ARBA00007650"/>
    </source>
</evidence>
<dbReference type="InterPro" id="IPR020937">
    <property type="entry name" value="SecA_CS"/>
</dbReference>
<dbReference type="PATRIC" id="fig|1703771.3.peg.738"/>
<dbReference type="InterPro" id="IPR014018">
    <property type="entry name" value="SecA_motor_DEAD"/>
</dbReference>
<dbReference type="EMBL" id="LIZT01000022">
    <property type="protein sequence ID" value="KPJ50417.1"/>
    <property type="molecule type" value="Genomic_DNA"/>
</dbReference>
<dbReference type="CDD" id="cd17928">
    <property type="entry name" value="DEXDc_SecA"/>
    <property type="match status" value="1"/>
</dbReference>
<dbReference type="InterPro" id="IPR011130">
    <property type="entry name" value="SecA_preprotein_X-link_dom"/>
</dbReference>
<evidence type="ECO:0000256" key="15">
    <source>
        <dbReference type="HAMAP-Rule" id="MF_01382"/>
    </source>
</evidence>
<dbReference type="Gene3D" id="3.40.50.300">
    <property type="entry name" value="P-loop containing nucleotide triphosphate hydrolases"/>
    <property type="match status" value="2"/>
</dbReference>
<evidence type="ECO:0000256" key="2">
    <source>
        <dbReference type="ARBA" id="ARBA00004170"/>
    </source>
</evidence>
<evidence type="ECO:0000256" key="4">
    <source>
        <dbReference type="ARBA" id="ARBA00022448"/>
    </source>
</evidence>
<dbReference type="GO" id="GO:0008564">
    <property type="term" value="F:protein-exporting ATPase activity"/>
    <property type="evidence" value="ECO:0007669"/>
    <property type="project" value="UniProtKB-EC"/>
</dbReference>
<dbReference type="SUPFAM" id="SSF81767">
    <property type="entry name" value="Pre-protein crosslinking domain of SecA"/>
    <property type="match status" value="1"/>
</dbReference>
<dbReference type="GO" id="GO:0005524">
    <property type="term" value="F:ATP binding"/>
    <property type="evidence" value="ECO:0007669"/>
    <property type="project" value="UniProtKB-UniRule"/>
</dbReference>
<comment type="cofactor">
    <cofactor evidence="1">
        <name>Zn(2+)</name>
        <dbReference type="ChEBI" id="CHEBI:29105"/>
    </cofactor>
</comment>
<dbReference type="AlphaFoldDB" id="A0A0S7WJY8"/>
<proteinExistence type="inferred from homology"/>
<protein>
    <recommendedName>
        <fullName evidence="15 16">Protein translocase subunit SecA</fullName>
        <ecNumber evidence="15">7.4.2.8</ecNumber>
    </recommendedName>
</protein>
<dbReference type="InterPro" id="IPR036266">
    <property type="entry name" value="SecA_Wing/Scaffold_sf"/>
</dbReference>
<dbReference type="InterPro" id="IPR011115">
    <property type="entry name" value="SecA_DEAD"/>
</dbReference>
<evidence type="ECO:0000256" key="11">
    <source>
        <dbReference type="ARBA" id="ARBA00022927"/>
    </source>
</evidence>
<dbReference type="GO" id="GO:0031522">
    <property type="term" value="C:cell envelope Sec protein transport complex"/>
    <property type="evidence" value="ECO:0007669"/>
    <property type="project" value="TreeGrafter"/>
</dbReference>
<dbReference type="GO" id="GO:0065002">
    <property type="term" value="P:intracellular protein transmembrane transport"/>
    <property type="evidence" value="ECO:0007669"/>
    <property type="project" value="UniProtKB-UniRule"/>
</dbReference>
<feature type="compositionally biased region" description="Basic and acidic residues" evidence="17">
    <location>
        <begin position="990"/>
        <end position="1005"/>
    </location>
</feature>
<sequence length="1026" mass="117977">MIGRVLTRIFGTKNERELTRLTPIVEEINRIYETLSTLSDEELRSKTEQFKAYLLEREAEVAQDVTDFEEQIGHASPEEKQKLRQKLRELRNEVFEGILPEAYAVVKEACRRLIGKKWLVCGIETEWNMVPFDVQLMGAVILHQGKVAEMATGEGKTLVATMPLYLNALLGRGAHLVTVNDYLARRDREWMGPVYEFLGLSVGCIQSGMSTEERKVEYACDITYGTNNEFGFDYLRDNMVTRAEERVQRGHYYGIVDEVDSVLIDEARTPLIISGPVERSYHQFHKIKPLVERLVHNQTVLVNNLVAQGAKLLEENNEWDAGIKLLQARRGSPKNKKLLKLEKERGVKKLIEKVELEYMRDKKLHELDEELYFSIDERGNIVDLSERGRKALAPDNPHLFVLPDLAVEGEKINTDASMSTEEKVKKRAELDRTYAEKSEEIHSIRQLLKAYSLFEKDVEYVLQDGRVLIVDEFTGRLMPGRRYSDGLHQALEAKEGVTIETETQTLATITLQNYFRMYDKLAGMTGTAETEAREFWDIYKLDVVVVPTNEPVRRVDYDDVIYKTKREKYNAVIEEIERMHLANRPVLVGTVSVEVSETLSRMLKRKGIPHEVLNAKHHQREAEIVAKAGEAGKVTIATNMAGRGTDIKLGKNVVACERCCILCEDRDCANCGKAETLSQCLKDVPCGLRIVGTERHEARRIDRQLRGRSGRQGDPGSSRFYLSLEDDLMRVFGSERITGLMDRIGVGEGEAIEHSLISKAIENAQKRVEAFNFDIRKRLLEYDDVMNRQREVVYALRNEVLDKEGLRPRIQEFMEEKLDEVLDAYVNPKLPPEEWNWPGLRAELAKTFLFDLDVKETDFKNLNSEVLREKMLALVKFVYDRKEEEIEPERMRQLERLVMLRVIDQKWRDHLYALDYLREGIYLRAYGQKDPLLEYKRDSFDMFQELTSTISEDVIRYILGFRIPSAREGRQTVRAYKPSYAASQVSAGSRAEEKPAPVRTEGKIGRNDPCPCGSGKKYKKCCGRIS</sequence>
<comment type="subunit">
    <text evidence="15">Monomer and homodimer. Part of the essential Sec protein translocation apparatus which comprises SecA, SecYEG and auxiliary proteins SecDF. Other proteins may also be involved.</text>
</comment>
<comment type="subcellular location">
    <subcellularLocation>
        <location evidence="15">Cell membrane</location>
        <topology evidence="15">Peripheral membrane protein</topology>
        <orientation evidence="15">Cytoplasmic side</orientation>
    </subcellularLocation>
    <subcellularLocation>
        <location evidence="15">Cytoplasm</location>
    </subcellularLocation>
    <subcellularLocation>
        <location evidence="2">Membrane</location>
        <topology evidence="2">Peripheral membrane protein</topology>
    </subcellularLocation>
    <text evidence="15">Distribution is 50-50.</text>
</comment>
<keyword evidence="9" id="KW-0862">Zinc</keyword>
<dbReference type="PANTHER" id="PTHR30612:SF0">
    <property type="entry name" value="CHLOROPLAST PROTEIN-TRANSPORTING ATPASE"/>
    <property type="match status" value="1"/>
</dbReference>
<evidence type="ECO:0000256" key="17">
    <source>
        <dbReference type="SAM" id="MobiDB-lite"/>
    </source>
</evidence>
<organism evidence="21 22">
    <name type="scientific">candidate division TA06 bacterium DG_26</name>
    <dbReference type="NCBI Taxonomy" id="1703771"/>
    <lineage>
        <taxon>Bacteria</taxon>
        <taxon>Bacteria division TA06</taxon>
    </lineage>
</organism>
<dbReference type="InterPro" id="IPR014001">
    <property type="entry name" value="Helicase_ATP-bd"/>
</dbReference>
<feature type="binding site" evidence="15">
    <location>
        <position position="135"/>
    </location>
    <ligand>
        <name>ATP</name>
        <dbReference type="ChEBI" id="CHEBI:30616"/>
    </ligand>
</feature>
<dbReference type="FunFam" id="1.10.3060.10:FF:000003">
    <property type="entry name" value="Protein translocase subunit SecA"/>
    <property type="match status" value="1"/>
</dbReference>
<feature type="domain" description="SecA family profile" evidence="20">
    <location>
        <begin position="3"/>
        <end position="753"/>
    </location>
</feature>
<keyword evidence="13 15" id="KW-0811">Translocation</keyword>
<evidence type="ECO:0000256" key="10">
    <source>
        <dbReference type="ARBA" id="ARBA00022840"/>
    </source>
</evidence>
<accession>A0A0S7WJY8</accession>
<dbReference type="SUPFAM" id="SSF52540">
    <property type="entry name" value="P-loop containing nucleoside triphosphate hydrolases"/>
    <property type="match status" value="2"/>
</dbReference>
<dbReference type="InterPro" id="IPR000185">
    <property type="entry name" value="SecA"/>
</dbReference>
<keyword evidence="8 15" id="KW-0547">Nucleotide-binding</keyword>
<dbReference type="HAMAP" id="MF_01382">
    <property type="entry name" value="SecA"/>
    <property type="match status" value="1"/>
</dbReference>
<dbReference type="SMART" id="SM00957">
    <property type="entry name" value="SecA_DEAD"/>
    <property type="match status" value="1"/>
</dbReference>
<comment type="catalytic activity">
    <reaction evidence="15">
        <text>ATP + H2O + cellular proteinSide 1 = ADP + phosphate + cellular proteinSide 2.</text>
        <dbReference type="EC" id="7.4.2.8"/>
    </reaction>
</comment>
<dbReference type="SUPFAM" id="SSF81886">
    <property type="entry name" value="Helical scaffold and wing domains of SecA"/>
    <property type="match status" value="1"/>
</dbReference>
<dbReference type="PROSITE" id="PS51196">
    <property type="entry name" value="SECA_MOTOR_DEAD"/>
    <property type="match status" value="1"/>
</dbReference>
<feature type="domain" description="Helicase C-terminal" evidence="19">
    <location>
        <begin position="556"/>
        <end position="769"/>
    </location>
</feature>
<dbReference type="Gene3D" id="3.10.450.50">
    <property type="match status" value="1"/>
</dbReference>
<comment type="similarity">
    <text evidence="3 15 16">Belongs to the SecA family.</text>
</comment>
<feature type="binding site" evidence="15">
    <location>
        <position position="646"/>
    </location>
    <ligand>
        <name>ATP</name>
        <dbReference type="ChEBI" id="CHEBI:30616"/>
    </ligand>
</feature>
<dbReference type="Proteomes" id="UP000051124">
    <property type="component" value="Unassembled WGS sequence"/>
</dbReference>
<evidence type="ECO:0000313" key="21">
    <source>
        <dbReference type="EMBL" id="KPJ50417.1"/>
    </source>
</evidence>
<evidence type="ECO:0000259" key="20">
    <source>
        <dbReference type="PROSITE" id="PS51196"/>
    </source>
</evidence>
<keyword evidence="7" id="KW-0479">Metal-binding</keyword>
<evidence type="ECO:0000256" key="5">
    <source>
        <dbReference type="ARBA" id="ARBA00022475"/>
    </source>
</evidence>
<dbReference type="PROSITE" id="PS51194">
    <property type="entry name" value="HELICASE_CTER"/>
    <property type="match status" value="1"/>
</dbReference>
<evidence type="ECO:0000256" key="12">
    <source>
        <dbReference type="ARBA" id="ARBA00022967"/>
    </source>
</evidence>
<dbReference type="Gene3D" id="1.10.3060.10">
    <property type="entry name" value="Helical scaffold and wing domains of SecA"/>
    <property type="match status" value="1"/>
</dbReference>
<dbReference type="Pfam" id="PF02810">
    <property type="entry name" value="SEC-C"/>
    <property type="match status" value="1"/>
</dbReference>
<dbReference type="CDD" id="cd18803">
    <property type="entry name" value="SF2_C_secA"/>
    <property type="match status" value="1"/>
</dbReference>
<dbReference type="InterPro" id="IPR011116">
    <property type="entry name" value="SecA_Wing/Scaffold"/>
</dbReference>
<evidence type="ECO:0000313" key="22">
    <source>
        <dbReference type="Proteomes" id="UP000051124"/>
    </source>
</evidence>
<dbReference type="PROSITE" id="PS01312">
    <property type="entry name" value="SECA"/>
    <property type="match status" value="1"/>
</dbReference>
<evidence type="ECO:0000256" key="1">
    <source>
        <dbReference type="ARBA" id="ARBA00001947"/>
    </source>
</evidence>
<evidence type="ECO:0000256" key="7">
    <source>
        <dbReference type="ARBA" id="ARBA00022723"/>
    </source>
</evidence>
<dbReference type="Pfam" id="PF21090">
    <property type="entry name" value="P-loop_SecA"/>
    <property type="match status" value="1"/>
</dbReference>
<dbReference type="PANTHER" id="PTHR30612">
    <property type="entry name" value="SECA INNER MEMBRANE COMPONENT OF SEC PROTEIN SECRETION SYSTEM"/>
    <property type="match status" value="1"/>
</dbReference>
<keyword evidence="12 15" id="KW-1278">Translocase</keyword>
<dbReference type="Pfam" id="PF07516">
    <property type="entry name" value="SecA_SW"/>
    <property type="match status" value="1"/>
</dbReference>
<keyword evidence="14 15" id="KW-0472">Membrane</keyword>
<evidence type="ECO:0000256" key="8">
    <source>
        <dbReference type="ARBA" id="ARBA00022741"/>
    </source>
</evidence>
<dbReference type="PROSITE" id="PS51192">
    <property type="entry name" value="HELICASE_ATP_BIND_1"/>
    <property type="match status" value="1"/>
</dbReference>
<dbReference type="Pfam" id="PF01043">
    <property type="entry name" value="SecA_PP_bind"/>
    <property type="match status" value="1"/>
</dbReference>
<dbReference type="Pfam" id="PF07517">
    <property type="entry name" value="SecA_DEAD"/>
    <property type="match status" value="1"/>
</dbReference>
<dbReference type="NCBIfam" id="NF009538">
    <property type="entry name" value="PRK12904.1"/>
    <property type="match status" value="1"/>
</dbReference>
<feature type="domain" description="Helicase ATP-binding" evidence="18">
    <location>
        <begin position="137"/>
        <end position="295"/>
    </location>
</feature>
<evidence type="ECO:0000256" key="14">
    <source>
        <dbReference type="ARBA" id="ARBA00023136"/>
    </source>
</evidence>
<dbReference type="InterPro" id="IPR027417">
    <property type="entry name" value="P-loop_NTPase"/>
</dbReference>
<dbReference type="GO" id="GO:0046872">
    <property type="term" value="F:metal ion binding"/>
    <property type="evidence" value="ECO:0007669"/>
    <property type="project" value="UniProtKB-KW"/>
</dbReference>
<evidence type="ECO:0000256" key="13">
    <source>
        <dbReference type="ARBA" id="ARBA00023010"/>
    </source>
</evidence>
<comment type="caution">
    <text evidence="21">The sequence shown here is derived from an EMBL/GenBank/DDBJ whole genome shotgun (WGS) entry which is preliminary data.</text>
</comment>
<dbReference type="InterPro" id="IPR044722">
    <property type="entry name" value="SecA_SF2_C"/>
</dbReference>
<keyword evidence="5 15" id="KW-1003">Cell membrane</keyword>
<evidence type="ECO:0000256" key="6">
    <source>
        <dbReference type="ARBA" id="ARBA00022490"/>
    </source>
</evidence>
<keyword evidence="6 15" id="KW-0963">Cytoplasm</keyword>
<keyword evidence="11 15" id="KW-0653">Protein transport</keyword>
<dbReference type="InterPro" id="IPR001650">
    <property type="entry name" value="Helicase_C-like"/>
</dbReference>
<dbReference type="Gene3D" id="3.90.1440.10">
    <property type="entry name" value="SecA, preprotein cross-linking domain"/>
    <property type="match status" value="1"/>
</dbReference>
<dbReference type="GO" id="GO:0005829">
    <property type="term" value="C:cytosol"/>
    <property type="evidence" value="ECO:0007669"/>
    <property type="project" value="TreeGrafter"/>
</dbReference>
<keyword evidence="10 15" id="KW-0067">ATP-binding</keyword>
<feature type="binding site" evidence="15">
    <location>
        <begin position="153"/>
        <end position="157"/>
    </location>
    <ligand>
        <name>ATP</name>
        <dbReference type="ChEBI" id="CHEBI:30616"/>
    </ligand>
</feature>
<gene>
    <name evidence="15 21" type="primary">secA</name>
    <name evidence="21" type="ORF">AMJ40_03000</name>
</gene>
<reference evidence="21 22" key="1">
    <citation type="journal article" date="2015" name="Microbiome">
        <title>Genomic resolution of linkages in carbon, nitrogen, and sulfur cycling among widespread estuary sediment bacteria.</title>
        <authorList>
            <person name="Baker B.J."/>
            <person name="Lazar C.S."/>
            <person name="Teske A.P."/>
            <person name="Dick G.J."/>
        </authorList>
    </citation>
    <scope>NUCLEOTIDE SEQUENCE [LARGE SCALE GENOMIC DNA]</scope>
    <source>
        <strain evidence="21">DG_26</strain>
    </source>
</reference>
<dbReference type="InterPro" id="IPR004027">
    <property type="entry name" value="SEC_C_motif"/>
</dbReference>
<dbReference type="GO" id="GO:0017038">
    <property type="term" value="P:protein import"/>
    <property type="evidence" value="ECO:0007669"/>
    <property type="project" value="InterPro"/>
</dbReference>
<evidence type="ECO:0000259" key="18">
    <source>
        <dbReference type="PROSITE" id="PS51192"/>
    </source>
</evidence>
<dbReference type="NCBIfam" id="TIGR00963">
    <property type="entry name" value="secA"/>
    <property type="match status" value="1"/>
</dbReference>
<feature type="region of interest" description="Disordered" evidence="17">
    <location>
        <begin position="986"/>
        <end position="1005"/>
    </location>
</feature>
<dbReference type="FunFam" id="3.40.50.300:FF:000246">
    <property type="entry name" value="Preprotein translocase subunit SecA"/>
    <property type="match status" value="1"/>
</dbReference>
<evidence type="ECO:0000259" key="19">
    <source>
        <dbReference type="PROSITE" id="PS51194"/>
    </source>
</evidence>
<dbReference type="GO" id="GO:0006605">
    <property type="term" value="P:protein targeting"/>
    <property type="evidence" value="ECO:0007669"/>
    <property type="project" value="UniProtKB-UniRule"/>
</dbReference>
<evidence type="ECO:0000256" key="16">
    <source>
        <dbReference type="RuleBase" id="RU003874"/>
    </source>
</evidence>
<comment type="function">
    <text evidence="15">Part of the Sec protein translocase complex. Interacts with the SecYEG preprotein conducting channel. Has a central role in coupling the hydrolysis of ATP to the transfer of proteins into and across the cell membrane, serving as an ATP-driven molecular motor driving the stepwise translocation of polypeptide chains across the membrane.</text>
</comment>
<name>A0A0S7WJY8_UNCT6</name>